<reference evidence="2 3" key="1">
    <citation type="submission" date="2021-06" db="EMBL/GenBank/DDBJ databases">
        <title>Caerostris darwini draft genome.</title>
        <authorList>
            <person name="Kono N."/>
            <person name="Arakawa K."/>
        </authorList>
    </citation>
    <scope>NUCLEOTIDE SEQUENCE [LARGE SCALE GENOMIC DNA]</scope>
</reference>
<dbReference type="EMBL" id="BPLQ01006913">
    <property type="protein sequence ID" value="GIY26140.1"/>
    <property type="molecule type" value="Genomic_DNA"/>
</dbReference>
<sequence>MMSKEENSLILSPELRDFMLQREQLECNNNGRVGKLSKAIPPGRKTSNFWVKTRNTRVPPGRKPGKLPTAGTSQNVIPKNPQSR</sequence>
<gene>
    <name evidence="2" type="ORF">CDAR_369291</name>
</gene>
<feature type="compositionally biased region" description="Polar residues" evidence="1">
    <location>
        <begin position="70"/>
        <end position="84"/>
    </location>
</feature>
<accession>A0AAV4RXJ4</accession>
<name>A0AAV4RXJ4_9ARAC</name>
<comment type="caution">
    <text evidence="2">The sequence shown here is derived from an EMBL/GenBank/DDBJ whole genome shotgun (WGS) entry which is preliminary data.</text>
</comment>
<evidence type="ECO:0000313" key="2">
    <source>
        <dbReference type="EMBL" id="GIY26140.1"/>
    </source>
</evidence>
<feature type="region of interest" description="Disordered" evidence="1">
    <location>
        <begin position="33"/>
        <end position="84"/>
    </location>
</feature>
<evidence type="ECO:0000313" key="3">
    <source>
        <dbReference type="Proteomes" id="UP001054837"/>
    </source>
</evidence>
<keyword evidence="3" id="KW-1185">Reference proteome</keyword>
<evidence type="ECO:0000256" key="1">
    <source>
        <dbReference type="SAM" id="MobiDB-lite"/>
    </source>
</evidence>
<protein>
    <submittedName>
        <fullName evidence="2">Uncharacterized protein</fullName>
    </submittedName>
</protein>
<organism evidence="2 3">
    <name type="scientific">Caerostris darwini</name>
    <dbReference type="NCBI Taxonomy" id="1538125"/>
    <lineage>
        <taxon>Eukaryota</taxon>
        <taxon>Metazoa</taxon>
        <taxon>Ecdysozoa</taxon>
        <taxon>Arthropoda</taxon>
        <taxon>Chelicerata</taxon>
        <taxon>Arachnida</taxon>
        <taxon>Araneae</taxon>
        <taxon>Araneomorphae</taxon>
        <taxon>Entelegynae</taxon>
        <taxon>Araneoidea</taxon>
        <taxon>Araneidae</taxon>
        <taxon>Caerostris</taxon>
    </lineage>
</organism>
<proteinExistence type="predicted"/>
<dbReference type="AlphaFoldDB" id="A0AAV4RXJ4"/>
<dbReference type="Proteomes" id="UP001054837">
    <property type="component" value="Unassembled WGS sequence"/>
</dbReference>